<dbReference type="EMBL" id="BPUS01000045">
    <property type="protein sequence ID" value="GJH30747.1"/>
    <property type="molecule type" value="Genomic_DNA"/>
</dbReference>
<gene>
    <name evidence="2" type="ORF">CBA19CS42_39545</name>
</gene>
<evidence type="ECO:0000256" key="1">
    <source>
        <dbReference type="SAM" id="SignalP"/>
    </source>
</evidence>
<proteinExistence type="predicted"/>
<organism evidence="2 3">
    <name type="scientific">Caballeronia novacaledonica</name>
    <dbReference type="NCBI Taxonomy" id="1544861"/>
    <lineage>
        <taxon>Bacteria</taxon>
        <taxon>Pseudomonadati</taxon>
        <taxon>Pseudomonadota</taxon>
        <taxon>Betaproteobacteria</taxon>
        <taxon>Burkholderiales</taxon>
        <taxon>Burkholderiaceae</taxon>
        <taxon>Caballeronia</taxon>
    </lineage>
</organism>
<protein>
    <recommendedName>
        <fullName evidence="4">Lipoprotein</fullName>
    </recommendedName>
</protein>
<dbReference type="AlphaFoldDB" id="A0AA37MVC2"/>
<evidence type="ECO:0008006" key="4">
    <source>
        <dbReference type="Google" id="ProtNLM"/>
    </source>
</evidence>
<name>A0AA37MVC2_9BURK</name>
<comment type="caution">
    <text evidence="2">The sequence shown here is derived from an EMBL/GenBank/DDBJ whole genome shotgun (WGS) entry which is preliminary data.</text>
</comment>
<keyword evidence="1" id="KW-0732">Signal</keyword>
<accession>A0AA37MVC2</accession>
<sequence length="134" mass="14784">MNTAHRLALLFLIAITSIDTFAQGGKPPDGEFVTVDGVTYWKPRDSRGFQPPIKIPLPYAKQAAHEDALTTLWPEAKKTIGYFIEGSRMGDARAKAEERIAQRLRSGDKMAAVMVLADQPLDLKGQFKKRAPCG</sequence>
<feature type="chain" id="PRO_5041351815" description="Lipoprotein" evidence="1">
    <location>
        <begin position="23"/>
        <end position="134"/>
    </location>
</feature>
<dbReference type="RefSeq" id="WP_238218310.1">
    <property type="nucleotide sequence ID" value="NZ_BPUS01000045.1"/>
</dbReference>
<dbReference type="Proteomes" id="UP001055111">
    <property type="component" value="Unassembled WGS sequence"/>
</dbReference>
<evidence type="ECO:0000313" key="2">
    <source>
        <dbReference type="EMBL" id="GJH30747.1"/>
    </source>
</evidence>
<feature type="signal peptide" evidence="1">
    <location>
        <begin position="1"/>
        <end position="22"/>
    </location>
</feature>
<reference evidence="2" key="1">
    <citation type="submission" date="2022-09" db="EMBL/GenBank/DDBJ databases">
        <title>Isolation and characterization of 3-chlorobenzoate degrading bacteria from soils in Shizuoka.</title>
        <authorList>
            <person name="Ifat A."/>
            <person name="Ogawa N."/>
            <person name="Kimbara K."/>
            <person name="Moriuchi R."/>
            <person name="Dohra H."/>
            <person name="Shintani M."/>
        </authorList>
    </citation>
    <scope>NUCLEOTIDE SEQUENCE</scope>
    <source>
        <strain evidence="2">19CS4-2</strain>
    </source>
</reference>
<evidence type="ECO:0000313" key="3">
    <source>
        <dbReference type="Proteomes" id="UP001055111"/>
    </source>
</evidence>